<keyword evidence="1" id="KW-0472">Membrane</keyword>
<proteinExistence type="predicted"/>
<name>A0A1F6Y4G5_9BACT</name>
<reference evidence="2 3" key="1">
    <citation type="journal article" date="2016" name="Nat. Commun.">
        <title>Thousands of microbial genomes shed light on interconnected biogeochemical processes in an aquifer system.</title>
        <authorList>
            <person name="Anantharaman K."/>
            <person name="Brown C.T."/>
            <person name="Hug L.A."/>
            <person name="Sharon I."/>
            <person name="Castelle C.J."/>
            <person name="Probst A.J."/>
            <person name="Thomas B.C."/>
            <person name="Singh A."/>
            <person name="Wilkins M.J."/>
            <person name="Karaoz U."/>
            <person name="Brodie E.L."/>
            <person name="Williams K.H."/>
            <person name="Hubbard S.S."/>
            <person name="Banfield J.F."/>
        </authorList>
    </citation>
    <scope>NUCLEOTIDE SEQUENCE [LARGE SCALE GENOMIC DNA]</scope>
</reference>
<accession>A0A1F6Y4G5</accession>
<feature type="transmembrane region" description="Helical" evidence="1">
    <location>
        <begin position="6"/>
        <end position="23"/>
    </location>
</feature>
<sequence length="118" mass="13136">MSKKNIALAIVIVLVVAGVAFLINKKNREQGYSVVYLTSGEVYVGKLTTIPDLQLRDSYILQVTKDEKDPTKNNFQLQPIKDALWAPKVLHFVKDNIVFYGPLMSNSKIAETLAAQGK</sequence>
<comment type="caution">
    <text evidence="2">The sequence shown here is derived from an EMBL/GenBank/DDBJ whole genome shotgun (WGS) entry which is preliminary data.</text>
</comment>
<keyword evidence="1" id="KW-0812">Transmembrane</keyword>
<protein>
    <submittedName>
        <fullName evidence="2">Uncharacterized protein</fullName>
    </submittedName>
</protein>
<evidence type="ECO:0000313" key="2">
    <source>
        <dbReference type="EMBL" id="OGJ01199.1"/>
    </source>
</evidence>
<organism evidence="2 3">
    <name type="scientific">Candidatus Nomurabacteria bacterium RIFCSPLOWO2_02_FULL_40_67</name>
    <dbReference type="NCBI Taxonomy" id="1801787"/>
    <lineage>
        <taxon>Bacteria</taxon>
        <taxon>Candidatus Nomuraibacteriota</taxon>
    </lineage>
</organism>
<dbReference type="AlphaFoldDB" id="A0A1F6Y4G5"/>
<evidence type="ECO:0000256" key="1">
    <source>
        <dbReference type="SAM" id="Phobius"/>
    </source>
</evidence>
<dbReference type="EMBL" id="MFVL01000023">
    <property type="protein sequence ID" value="OGJ01199.1"/>
    <property type="molecule type" value="Genomic_DNA"/>
</dbReference>
<gene>
    <name evidence="2" type="ORF">A3I23_02850</name>
</gene>
<dbReference type="Proteomes" id="UP000177693">
    <property type="component" value="Unassembled WGS sequence"/>
</dbReference>
<evidence type="ECO:0000313" key="3">
    <source>
        <dbReference type="Proteomes" id="UP000177693"/>
    </source>
</evidence>
<keyword evidence="1" id="KW-1133">Transmembrane helix</keyword>